<dbReference type="RefSeq" id="WP_208384079.1">
    <property type="nucleotide sequence ID" value="NZ_BAABJU010000040.1"/>
</dbReference>
<dbReference type="EMBL" id="JAAMPA010000006">
    <property type="protein sequence ID" value="NIH70271.1"/>
    <property type="molecule type" value="Genomic_DNA"/>
</dbReference>
<evidence type="ECO:0000313" key="5">
    <source>
        <dbReference type="Proteomes" id="UP000648663"/>
    </source>
</evidence>
<dbReference type="Proteomes" id="UP000552836">
    <property type="component" value="Unassembled WGS sequence"/>
</dbReference>
<proteinExistence type="predicted"/>
<name>A0A846LS08_9ACTN</name>
<reference evidence="3 4" key="3">
    <citation type="submission" date="2020-02" db="EMBL/GenBank/DDBJ databases">
        <title>Sequencing the genomes of 1000 actinobacteria strains.</title>
        <authorList>
            <person name="Klenk H.-P."/>
        </authorList>
    </citation>
    <scope>NUCLEOTIDE SEQUENCE [LARGE SCALE GENOMIC DNA]</scope>
    <source>
        <strain evidence="3 4">DSM 45201</strain>
    </source>
</reference>
<comment type="caution">
    <text evidence="3">The sequence shown here is derived from an EMBL/GenBank/DDBJ whole genome shotgun (WGS) entry which is preliminary data.</text>
</comment>
<evidence type="ECO:0008006" key="6">
    <source>
        <dbReference type="Google" id="ProtNLM"/>
    </source>
</evidence>
<gene>
    <name evidence="3" type="ORF">FB380_004782</name>
    <name evidence="2" type="ORF">GCM10011589_47450</name>
</gene>
<reference evidence="2" key="4">
    <citation type="submission" date="2024-05" db="EMBL/GenBank/DDBJ databases">
        <authorList>
            <person name="Sun Q."/>
            <person name="Zhou Y."/>
        </authorList>
    </citation>
    <scope>NUCLEOTIDE SEQUENCE</scope>
    <source>
        <strain evidence="2">CGMCC 4.5581</strain>
    </source>
</reference>
<reference evidence="5" key="2">
    <citation type="journal article" date="2019" name="Int. J. Syst. Evol. Microbiol.">
        <title>The Global Catalogue of Microorganisms (GCM) 10K type strain sequencing project: providing services to taxonomists for standard genome sequencing and annotation.</title>
        <authorList>
            <consortium name="The Broad Institute Genomics Platform"/>
            <consortium name="The Broad Institute Genome Sequencing Center for Infectious Disease"/>
            <person name="Wu L."/>
            <person name="Ma J."/>
        </authorList>
    </citation>
    <scope>NUCLEOTIDE SEQUENCE [LARGE SCALE GENOMIC DNA]</scope>
    <source>
        <strain evidence="5">CGMCC 4.5581</strain>
    </source>
</reference>
<protein>
    <recommendedName>
        <fullName evidence="6">ADP ribosyltransferase domain-containing protein</fullName>
    </recommendedName>
</protein>
<dbReference type="SUPFAM" id="SSF56399">
    <property type="entry name" value="ADP-ribosylation"/>
    <property type="match status" value="1"/>
</dbReference>
<sequence>MESMPGLTRQQRDRERAMPRATAAEVPHPAMERALPEPDAIRTPLSSRQRKARSVNKRAAQERLPATQYAATGALISRPERWSELNDALSDAAGDVQVLDDRQRRDIQRVDRAVQAFERANDRGHVVYSNVRMPAVINRSNLDGFVRNNFPTGTVVHFDRFTAGAHTMHEIETDAAPEDRSVVFEMQTRRGAYLGYSDSVDDTSHLLPRGMRLRVAGAHRATYRRPDGTLGSRHVVQLVDLDEPTTTT</sequence>
<evidence type="ECO:0000313" key="2">
    <source>
        <dbReference type="EMBL" id="GGL85537.1"/>
    </source>
</evidence>
<dbReference type="AlphaFoldDB" id="A0A846LS08"/>
<organism evidence="3 4">
    <name type="scientific">Modestobacter marinus</name>
    <dbReference type="NCBI Taxonomy" id="477641"/>
    <lineage>
        <taxon>Bacteria</taxon>
        <taxon>Bacillati</taxon>
        <taxon>Actinomycetota</taxon>
        <taxon>Actinomycetes</taxon>
        <taxon>Geodermatophilales</taxon>
        <taxon>Geodermatophilaceae</taxon>
        <taxon>Modestobacter</taxon>
    </lineage>
</organism>
<evidence type="ECO:0000256" key="1">
    <source>
        <dbReference type="SAM" id="MobiDB-lite"/>
    </source>
</evidence>
<reference evidence="2" key="1">
    <citation type="journal article" date="2014" name="Int. J. Syst. Evol. Microbiol.">
        <title>Complete genome of a new Firmicutes species belonging to the dominant human colonic microbiota ('Ruminococcus bicirculans') reveals two chromosomes and a selective capacity to utilize plant glucans.</title>
        <authorList>
            <consortium name="NISC Comparative Sequencing Program"/>
            <person name="Wegmann U."/>
            <person name="Louis P."/>
            <person name="Goesmann A."/>
            <person name="Henrissat B."/>
            <person name="Duncan S.H."/>
            <person name="Flint H.J."/>
        </authorList>
    </citation>
    <scope>NUCLEOTIDE SEQUENCE</scope>
    <source>
        <strain evidence="2">CGMCC 4.5581</strain>
    </source>
</reference>
<feature type="compositionally biased region" description="Basic and acidic residues" evidence="1">
    <location>
        <begin position="30"/>
        <end position="40"/>
    </location>
</feature>
<evidence type="ECO:0000313" key="3">
    <source>
        <dbReference type="EMBL" id="NIH70271.1"/>
    </source>
</evidence>
<dbReference type="EMBL" id="BMMI01000017">
    <property type="protein sequence ID" value="GGL85537.1"/>
    <property type="molecule type" value="Genomic_DNA"/>
</dbReference>
<accession>A0A846LS08</accession>
<keyword evidence="5" id="KW-1185">Reference proteome</keyword>
<feature type="region of interest" description="Disordered" evidence="1">
    <location>
        <begin position="1"/>
        <end position="61"/>
    </location>
</feature>
<evidence type="ECO:0000313" key="4">
    <source>
        <dbReference type="Proteomes" id="UP000552836"/>
    </source>
</evidence>
<dbReference type="Gene3D" id="3.90.176.10">
    <property type="entry name" value="Toxin ADP-ribosyltransferase, Chain A, domain 1"/>
    <property type="match status" value="1"/>
</dbReference>
<dbReference type="Proteomes" id="UP000648663">
    <property type="component" value="Unassembled WGS sequence"/>
</dbReference>